<dbReference type="Pfam" id="PF07727">
    <property type="entry name" value="RVT_2"/>
    <property type="match status" value="1"/>
</dbReference>
<dbReference type="InterPro" id="IPR025724">
    <property type="entry name" value="GAG-pre-integrase_dom"/>
</dbReference>
<dbReference type="Pfam" id="PF13976">
    <property type="entry name" value="gag_pre-integrs"/>
    <property type="match status" value="1"/>
</dbReference>
<organism evidence="4">
    <name type="scientific">Tanacetum cinerariifolium</name>
    <name type="common">Dalmatian daisy</name>
    <name type="synonym">Chrysanthemum cinerariifolium</name>
    <dbReference type="NCBI Taxonomy" id="118510"/>
    <lineage>
        <taxon>Eukaryota</taxon>
        <taxon>Viridiplantae</taxon>
        <taxon>Streptophyta</taxon>
        <taxon>Embryophyta</taxon>
        <taxon>Tracheophyta</taxon>
        <taxon>Spermatophyta</taxon>
        <taxon>Magnoliopsida</taxon>
        <taxon>eudicotyledons</taxon>
        <taxon>Gunneridae</taxon>
        <taxon>Pentapetalae</taxon>
        <taxon>asterids</taxon>
        <taxon>campanulids</taxon>
        <taxon>Asterales</taxon>
        <taxon>Asteraceae</taxon>
        <taxon>Asteroideae</taxon>
        <taxon>Anthemideae</taxon>
        <taxon>Anthemidinae</taxon>
        <taxon>Tanacetum</taxon>
    </lineage>
</organism>
<evidence type="ECO:0000256" key="1">
    <source>
        <dbReference type="SAM" id="MobiDB-lite"/>
    </source>
</evidence>
<protein>
    <submittedName>
        <fullName evidence="4">Putative ribonuclease H-like domain-containing protein</fullName>
    </submittedName>
</protein>
<proteinExistence type="predicted"/>
<name>A0A699H5G9_TANCI</name>
<feature type="non-terminal residue" evidence="4">
    <location>
        <position position="1"/>
    </location>
</feature>
<dbReference type="PANTHER" id="PTHR11439:SF495">
    <property type="entry name" value="REVERSE TRANSCRIPTASE, RNA-DEPENDENT DNA POLYMERASE-RELATED"/>
    <property type="match status" value="1"/>
</dbReference>
<comment type="caution">
    <text evidence="4">The sequence shown here is derived from an EMBL/GenBank/DDBJ whole genome shotgun (WGS) entry which is preliminary data.</text>
</comment>
<feature type="region of interest" description="Disordered" evidence="1">
    <location>
        <begin position="979"/>
        <end position="1004"/>
    </location>
</feature>
<evidence type="ECO:0000259" key="3">
    <source>
        <dbReference type="Pfam" id="PF13976"/>
    </source>
</evidence>
<feature type="domain" description="Reverse transcriptase Ty1/copia-type" evidence="2">
    <location>
        <begin position="724"/>
        <end position="877"/>
    </location>
</feature>
<evidence type="ECO:0000259" key="2">
    <source>
        <dbReference type="Pfam" id="PF07727"/>
    </source>
</evidence>
<sequence length="1320" mass="149706">NHDGHSYWSKTSQDSKPHAHTLLGIIDFYNSVLLIQFNTACDVPRTTSNADGTSTSTIPGPVTTEEKAQKKNDVKARSITPVSTVSTYDNTTNLSDATVYAFLANQPNGSELMHENLEQIHEDDLEEIDLKWQLALLSMRARRYFQRTGNAKVLGTKKAGQGIKTAQERLNVEDASSKAMVAIDGAGYNVVTPPPTCLFVPPTIDLSNSSIEECQHPEFQGYGPKDSKSVCVDTLNEIKKALDAPIIKDWVSSSDEDESEMVQKPVLKNMEKGTGQREFRPVWNNTMRINHQNFSNSKKNFASTAVLTKSEIVPISTARHSSSRAAALVSAARPINTDAPKPLGNRVTSAVGKQGINAVKSSACWVWRSKIKETYPNSLTSRSMMEGMLHLRDELKVMCDKKNSVLFIDTECFVLSPNFKLADESQVLLKVSRKNNMFSFDMKNIVPQKDLTCLLAKAINDESMLWHRRLGYINFKNINKLVKDNLVRGLPSKRFENDQTCVACLKGKQHKVSFKSKIHNSISQPLFMLHIDLFGPTFVQTLMIFQVKDTKTINSAGPSINTANASDNTGSLNINTVSPPVNTATLTYVDYPIDPPMPELEDTRIFDDTYDDRDEGAEADYNNLETIISVSTIPSTRVHKDHPKEQIIGDVHSAVQTRKMAKQNKAWLLTFINKQKRTNHKDFQNYLFASFHSQIEPKKVTQALDDESWVEVMQEKLLQFKLLNVWTLVDLPCGKRAIGTKWVFRNKRDHRGIVVRNKARLVAQGHRQEEGIDYDEVFAPVARIKEIRLFLAYASFMDFIVYQMDVKSTFIYYTVKEEVYVSQPPGFLDPEFPNRVYKVEKALYGLHQAPRAWLDIMFAVCACSRFQVQPKVSHMHAVKRIFRYLKGQPTLGLWYPKDSPLELIVDFDSDYAGSSLDRKSITGGLKLKGRLINDGCADLVKMLNTTSSKTINSVKQIHAIVDGKAVVISESSVRSDLLFDDEDDTVSPTPHDSPLTGDYTPRSDKGSTKAIYHKAFITLTKRVKKLETQLKQKRSRAVIYSSDEEEPSLDVDDFPKQGRMIGEIDKDENINLVSEQAEVHETAKPLKDDDDATLAETLLNIKRSTTKDKGKGGYKQSYFKGMKYEDIRPIFERKLDEQTEEDVKAQADTDQEIEEMKLYVKIVHDEDIAIDDIPLATKPPVIVEYKIVKEGKISTYHIIRADGSTKRYTSMIKLLDNIDREDLETLWKLVKDKHRNTRPEEDYERVLWGDIIVMFEPDIESEVSRQLQGYDVMAWKLFSSSGVHFVRFKNMHIFMLVDKIYPLTPTTITKMLERKLQADQ</sequence>
<feature type="domain" description="GAG-pre-integrase" evidence="3">
    <location>
        <begin position="437"/>
        <end position="509"/>
    </location>
</feature>
<gene>
    <name evidence="4" type="ORF">Tci_318050</name>
</gene>
<dbReference type="EMBL" id="BKCJ010109636">
    <property type="protein sequence ID" value="GEX46075.1"/>
    <property type="molecule type" value="Genomic_DNA"/>
</dbReference>
<reference evidence="4" key="1">
    <citation type="journal article" date="2019" name="Sci. Rep.">
        <title>Draft genome of Tanacetum cinerariifolium, the natural source of mosquito coil.</title>
        <authorList>
            <person name="Yamashiro T."/>
            <person name="Shiraishi A."/>
            <person name="Satake H."/>
            <person name="Nakayama K."/>
        </authorList>
    </citation>
    <scope>NUCLEOTIDE SEQUENCE</scope>
</reference>
<dbReference type="PANTHER" id="PTHR11439">
    <property type="entry name" value="GAG-POL-RELATED RETROTRANSPOSON"/>
    <property type="match status" value="1"/>
</dbReference>
<accession>A0A699H5G9</accession>
<dbReference type="InterPro" id="IPR013103">
    <property type="entry name" value="RVT_2"/>
</dbReference>
<evidence type="ECO:0000313" key="4">
    <source>
        <dbReference type="EMBL" id="GEX46075.1"/>
    </source>
</evidence>
<feature type="compositionally biased region" description="Polar residues" evidence="1">
    <location>
        <begin position="46"/>
        <end position="58"/>
    </location>
</feature>
<feature type="region of interest" description="Disordered" evidence="1">
    <location>
        <begin position="46"/>
        <end position="72"/>
    </location>
</feature>